<evidence type="ECO:0000256" key="4">
    <source>
        <dbReference type="ARBA" id="ARBA00022490"/>
    </source>
</evidence>
<evidence type="ECO:0000256" key="1">
    <source>
        <dbReference type="ARBA" id="ARBA00004496"/>
    </source>
</evidence>
<keyword evidence="5" id="KW-0694">RNA-binding</keyword>
<proteinExistence type="inferred from homology"/>
<sequence length="170" mass="19359">MQVETLVNLEAAGRGGTLSEVARSRGDDLARAAARQRTVRPRFRCKVLGFEGPERGTLPQRKDIPPWVKVPEDLKDPAVFQVQTRLLGAMFGPDGSRIPYIEQVSKAMLQLKALESSDLTEVAVYGSYLYKLRTKWMLQSMAEWHRQREERGMLKLEEAMNTLQLGPWMK</sequence>
<evidence type="ECO:0000256" key="3">
    <source>
        <dbReference type="ARBA" id="ARBA00022473"/>
    </source>
</evidence>
<dbReference type="GO" id="GO:0003729">
    <property type="term" value="F:mRNA binding"/>
    <property type="evidence" value="ECO:0007669"/>
    <property type="project" value="TreeGrafter"/>
</dbReference>
<comment type="function">
    <text evidence="6">Involved in the maintenance of embryonic stem (ES) cell pluripotency. Dispensable for self-renewal of pluripotent ES cells and establishment of germ cells. Associates with specific target mRNAs.</text>
</comment>
<dbReference type="AlphaFoldDB" id="A0A8C5YBS5"/>
<dbReference type="EMBL" id="ABDC03007875">
    <property type="status" value="NOT_ANNOTATED_CDS"/>
    <property type="molecule type" value="Genomic_DNA"/>
</dbReference>
<comment type="subcellular location">
    <subcellularLocation>
        <location evidence="1">Cytoplasm</location>
    </subcellularLocation>
</comment>
<dbReference type="PANTHER" id="PTHR31368:SF4">
    <property type="entry name" value="DEVELOPMENTAL PLURIPOTENCY-ASSOCIATED 5 PROTEIN"/>
    <property type="match status" value="1"/>
</dbReference>
<dbReference type="GO" id="GO:0005737">
    <property type="term" value="C:cytoplasm"/>
    <property type="evidence" value="ECO:0007669"/>
    <property type="project" value="UniProtKB-SubCell"/>
</dbReference>
<evidence type="ECO:0000259" key="8">
    <source>
        <dbReference type="Pfam" id="PF16005"/>
    </source>
</evidence>
<dbReference type="GeneTree" id="ENSGT00940000154353"/>
<dbReference type="Proteomes" id="UP000694394">
    <property type="component" value="Chromosome 6"/>
</dbReference>
<dbReference type="CDD" id="cd12795">
    <property type="entry name" value="FILIA_N_like"/>
    <property type="match status" value="1"/>
</dbReference>
<dbReference type="FunFam" id="3.30.1370.10:FF:000079">
    <property type="entry name" value="developmental pluripotency-associated 5 protein-like"/>
    <property type="match status" value="1"/>
</dbReference>
<evidence type="ECO:0000256" key="5">
    <source>
        <dbReference type="ARBA" id="ARBA00022884"/>
    </source>
</evidence>
<dbReference type="OrthoDB" id="9510166at2759"/>
<dbReference type="GeneID" id="105884648"/>
<evidence type="ECO:0000313" key="9">
    <source>
        <dbReference type="Ensembl" id="ENSMICP00000048016.1"/>
    </source>
</evidence>
<dbReference type="Gene3D" id="3.30.1370.10">
    <property type="entry name" value="K Homology domain, type 1"/>
    <property type="match status" value="1"/>
</dbReference>
<organism evidence="9 10">
    <name type="scientific">Microcebus murinus</name>
    <name type="common">Gray mouse lemur</name>
    <name type="synonym">Lemur murinus</name>
    <dbReference type="NCBI Taxonomy" id="30608"/>
    <lineage>
        <taxon>Eukaryota</taxon>
        <taxon>Metazoa</taxon>
        <taxon>Chordata</taxon>
        <taxon>Craniata</taxon>
        <taxon>Vertebrata</taxon>
        <taxon>Euteleostomi</taxon>
        <taxon>Mammalia</taxon>
        <taxon>Eutheria</taxon>
        <taxon>Euarchontoglires</taxon>
        <taxon>Primates</taxon>
        <taxon>Strepsirrhini</taxon>
        <taxon>Lemuriformes</taxon>
        <taxon>Cheirogaleidae</taxon>
        <taxon>Microcebus</taxon>
    </lineage>
</organism>
<dbReference type="KEGG" id="mmur:105884648"/>
<dbReference type="InterPro" id="IPR036612">
    <property type="entry name" value="KH_dom_type_1_sf"/>
</dbReference>
<evidence type="ECO:0000256" key="7">
    <source>
        <dbReference type="ARBA" id="ARBA00076670"/>
    </source>
</evidence>
<dbReference type="InterPro" id="IPR031952">
    <property type="entry name" value="MOEP19_KH-like"/>
</dbReference>
<comment type="similarity">
    <text evidence="2">Belongs to the KHDC1 family.</text>
</comment>
<evidence type="ECO:0000313" key="10">
    <source>
        <dbReference type="Proteomes" id="UP000694394"/>
    </source>
</evidence>
<dbReference type="EMBL" id="ABDC03007876">
    <property type="status" value="NOT_ANNOTATED_CDS"/>
    <property type="molecule type" value="Genomic_DNA"/>
</dbReference>
<keyword evidence="10" id="KW-1185">Reference proteome</keyword>
<protein>
    <recommendedName>
        <fullName evidence="7">Embryonal stem cell-specific gene 1 protein</fullName>
    </recommendedName>
</protein>
<accession>A0A8C5YBS5</accession>
<feature type="domain" description="KH-like RNA-binding" evidence="8">
    <location>
        <begin position="65"/>
        <end position="148"/>
    </location>
</feature>
<reference evidence="9" key="1">
    <citation type="submission" date="2016-12" db="EMBL/GenBank/DDBJ databases">
        <title>Mouse lemur reference genome and diversity panel.</title>
        <authorList>
            <person name="Harris R."/>
            <person name="Larsen P."/>
            <person name="Liu Y."/>
            <person name="Hughes D.S."/>
            <person name="Murali S."/>
            <person name="Raveendran M."/>
            <person name="Korchina V."/>
            <person name="Wang M."/>
            <person name="Jhangiani S."/>
            <person name="Bandaranaike D."/>
            <person name="Bellair M."/>
            <person name="Blankenburg K."/>
            <person name="Chao H."/>
            <person name="Dahdouli M."/>
            <person name="Dinh H."/>
            <person name="Doddapaneni H."/>
            <person name="English A."/>
            <person name="Firestine M."/>
            <person name="Gnanaolivu R."/>
            <person name="Gross S."/>
            <person name="Hernandez B."/>
            <person name="Javaid M."/>
            <person name="Jayaseelan J."/>
            <person name="Jones J."/>
            <person name="Khan Z."/>
            <person name="Kovar C."/>
            <person name="Kurapati P."/>
            <person name="Le B."/>
            <person name="Lee S."/>
            <person name="Li M."/>
            <person name="Mathew T."/>
            <person name="Narasimhan A."/>
            <person name="Ngo D."/>
            <person name="Nguyen L."/>
            <person name="Okwuonu G."/>
            <person name="Ongeri F."/>
            <person name="Osuji N."/>
            <person name="Pu L.-L."/>
            <person name="Puazo M."/>
            <person name="Quiroz J."/>
            <person name="Raj R."/>
            <person name="Rajbhandari K."/>
            <person name="Reid J.G."/>
            <person name="Santibanez J."/>
            <person name="Sexton D."/>
            <person name="Skinner E."/>
            <person name="Vee V."/>
            <person name="Weissenberger G."/>
            <person name="Wu Y."/>
            <person name="Xin Y."/>
            <person name="Han Y."/>
            <person name="Campbell C."/>
            <person name="Brown A."/>
            <person name="Sullivan B."/>
            <person name="Shelton J."/>
            <person name="Brown S."/>
            <person name="Dudchenko O."/>
            <person name="Machol I."/>
            <person name="Durand N."/>
            <person name="Shamim M."/>
            <person name="Lieberman A."/>
            <person name="Muzny D.M."/>
            <person name="Richards S."/>
            <person name="Yoder A."/>
            <person name="Worley K.C."/>
            <person name="Rogers J."/>
            <person name="Gibbs R.A."/>
        </authorList>
    </citation>
    <scope>NUCLEOTIDE SEQUENCE [LARGE SCALE GENOMIC DNA]</scope>
</reference>
<reference evidence="9" key="3">
    <citation type="submission" date="2025-09" db="UniProtKB">
        <authorList>
            <consortium name="Ensembl"/>
        </authorList>
    </citation>
    <scope>IDENTIFICATION</scope>
</reference>
<gene>
    <name evidence="9" type="primary">DPPA5</name>
    <name evidence="9" type="synonym">LOC105884648</name>
</gene>
<evidence type="ECO:0000256" key="6">
    <source>
        <dbReference type="ARBA" id="ARBA00054456"/>
    </source>
</evidence>
<dbReference type="Pfam" id="PF16005">
    <property type="entry name" value="MOEP19"/>
    <property type="match status" value="1"/>
</dbReference>
<reference evidence="9" key="2">
    <citation type="submission" date="2025-08" db="UniProtKB">
        <authorList>
            <consortium name="Ensembl"/>
        </authorList>
    </citation>
    <scope>IDENTIFICATION</scope>
</reference>
<dbReference type="PANTHER" id="PTHR31368">
    <property type="entry name" value="DEVELOPMENT PLURPOTENCY-ASSOCIATED PROTEIN 1/5 FAMILY MEMBER"/>
    <property type="match status" value="1"/>
</dbReference>
<dbReference type="Ensembl" id="ENSMICT00000066866.1">
    <property type="protein sequence ID" value="ENSMICP00000048016.1"/>
    <property type="gene ID" value="ENSMICG00000047987.1"/>
</dbReference>
<keyword evidence="4" id="KW-0963">Cytoplasm</keyword>
<keyword evidence="3" id="KW-0217">Developmental protein</keyword>
<evidence type="ECO:0000256" key="2">
    <source>
        <dbReference type="ARBA" id="ARBA00009081"/>
    </source>
</evidence>
<name>A0A8C5YBS5_MICMU</name>
<dbReference type="GO" id="GO:0010468">
    <property type="term" value="P:regulation of gene expression"/>
    <property type="evidence" value="ECO:0007669"/>
    <property type="project" value="TreeGrafter"/>
</dbReference>